<sequence>MTSSSFFSLSSSLETSFRDLVVSFSSTLGEISRSSVDSIIFSSLSRCSIAETSKNILLGTKNYTNEETENT</sequence>
<dbReference type="Proteomes" id="UP000276133">
    <property type="component" value="Unassembled WGS sequence"/>
</dbReference>
<accession>A0A3M7RRX1</accession>
<name>A0A3M7RRX1_BRAPC</name>
<evidence type="ECO:0000313" key="2">
    <source>
        <dbReference type="Proteomes" id="UP000276133"/>
    </source>
</evidence>
<proteinExistence type="predicted"/>
<protein>
    <submittedName>
        <fullName evidence="1">Uncharacterized protein</fullName>
    </submittedName>
</protein>
<evidence type="ECO:0000313" key="1">
    <source>
        <dbReference type="EMBL" id="RNA26272.1"/>
    </source>
</evidence>
<gene>
    <name evidence="1" type="ORF">BpHYR1_025125</name>
</gene>
<keyword evidence="2" id="KW-1185">Reference proteome</keyword>
<dbReference type="AlphaFoldDB" id="A0A3M7RRX1"/>
<organism evidence="1 2">
    <name type="scientific">Brachionus plicatilis</name>
    <name type="common">Marine rotifer</name>
    <name type="synonym">Brachionus muelleri</name>
    <dbReference type="NCBI Taxonomy" id="10195"/>
    <lineage>
        <taxon>Eukaryota</taxon>
        <taxon>Metazoa</taxon>
        <taxon>Spiralia</taxon>
        <taxon>Gnathifera</taxon>
        <taxon>Rotifera</taxon>
        <taxon>Eurotatoria</taxon>
        <taxon>Monogononta</taxon>
        <taxon>Pseudotrocha</taxon>
        <taxon>Ploima</taxon>
        <taxon>Brachionidae</taxon>
        <taxon>Brachionus</taxon>
    </lineage>
</organism>
<dbReference type="EMBL" id="REGN01002767">
    <property type="protein sequence ID" value="RNA26272.1"/>
    <property type="molecule type" value="Genomic_DNA"/>
</dbReference>
<comment type="caution">
    <text evidence="1">The sequence shown here is derived from an EMBL/GenBank/DDBJ whole genome shotgun (WGS) entry which is preliminary data.</text>
</comment>
<reference evidence="1 2" key="1">
    <citation type="journal article" date="2018" name="Sci. Rep.">
        <title>Genomic signatures of local adaptation to the degree of environmental predictability in rotifers.</title>
        <authorList>
            <person name="Franch-Gras L."/>
            <person name="Hahn C."/>
            <person name="Garcia-Roger E.M."/>
            <person name="Carmona M.J."/>
            <person name="Serra M."/>
            <person name="Gomez A."/>
        </authorList>
    </citation>
    <scope>NUCLEOTIDE SEQUENCE [LARGE SCALE GENOMIC DNA]</scope>
    <source>
        <strain evidence="1">HYR1</strain>
    </source>
</reference>